<keyword evidence="3" id="KW-0804">Transcription</keyword>
<dbReference type="InterPro" id="IPR009057">
    <property type="entry name" value="Homeodomain-like_sf"/>
</dbReference>
<organism evidence="6 7">
    <name type="scientific">Nocardia nova SH22a</name>
    <dbReference type="NCBI Taxonomy" id="1415166"/>
    <lineage>
        <taxon>Bacteria</taxon>
        <taxon>Bacillati</taxon>
        <taxon>Actinomycetota</taxon>
        <taxon>Actinomycetes</taxon>
        <taxon>Mycobacteriales</taxon>
        <taxon>Nocardiaceae</taxon>
        <taxon>Nocardia</taxon>
    </lineage>
</organism>
<dbReference type="Proteomes" id="UP000019150">
    <property type="component" value="Chromosome"/>
</dbReference>
<dbReference type="SUPFAM" id="SSF46689">
    <property type="entry name" value="Homeodomain-like"/>
    <property type="match status" value="1"/>
</dbReference>
<dbReference type="PRINTS" id="PR00455">
    <property type="entry name" value="HTHTETR"/>
</dbReference>
<evidence type="ECO:0000259" key="5">
    <source>
        <dbReference type="PROSITE" id="PS50977"/>
    </source>
</evidence>
<dbReference type="PATRIC" id="fig|1415166.3.peg.2609"/>
<feature type="domain" description="HTH tetR-type" evidence="5">
    <location>
        <begin position="6"/>
        <end position="66"/>
    </location>
</feature>
<evidence type="ECO:0000256" key="3">
    <source>
        <dbReference type="ARBA" id="ARBA00023163"/>
    </source>
</evidence>
<evidence type="ECO:0000313" key="6">
    <source>
        <dbReference type="EMBL" id="AHH17344.1"/>
    </source>
</evidence>
<dbReference type="InterPro" id="IPR001647">
    <property type="entry name" value="HTH_TetR"/>
</dbReference>
<dbReference type="GO" id="GO:0045892">
    <property type="term" value="P:negative regulation of DNA-templated transcription"/>
    <property type="evidence" value="ECO:0007669"/>
    <property type="project" value="UniProtKB-ARBA"/>
</dbReference>
<proteinExistence type="predicted"/>
<dbReference type="KEGG" id="nno:NONO_c25490"/>
<dbReference type="PROSITE" id="PS50977">
    <property type="entry name" value="HTH_TETR_2"/>
    <property type="match status" value="1"/>
</dbReference>
<dbReference type="GO" id="GO:0003677">
    <property type="term" value="F:DNA binding"/>
    <property type="evidence" value="ECO:0007669"/>
    <property type="project" value="UniProtKB-UniRule"/>
</dbReference>
<keyword evidence="1" id="KW-0805">Transcription regulation</keyword>
<dbReference type="HOGENOM" id="CLU_069356_27_1_11"/>
<dbReference type="FunFam" id="1.10.10.60:FF:000141">
    <property type="entry name" value="TetR family transcriptional regulator"/>
    <property type="match status" value="1"/>
</dbReference>
<reference evidence="6 7" key="1">
    <citation type="journal article" date="2014" name="Appl. Environ. Microbiol.">
        <title>Insights into the Microbial Degradation of Rubber and Gutta-Percha by Analysis of the Complete Genome of Nocardia nova SH22a.</title>
        <authorList>
            <person name="Luo Q."/>
            <person name="Hiessl S."/>
            <person name="Poehlein A."/>
            <person name="Daniel R."/>
            <person name="Steinbuchel A."/>
        </authorList>
    </citation>
    <scope>NUCLEOTIDE SEQUENCE [LARGE SCALE GENOMIC DNA]</scope>
    <source>
        <strain evidence="6">SH22a</strain>
    </source>
</reference>
<keyword evidence="7" id="KW-1185">Reference proteome</keyword>
<name>W5TDV1_9NOCA</name>
<dbReference type="AlphaFoldDB" id="W5TDV1"/>
<dbReference type="RefSeq" id="WP_025348822.1">
    <property type="nucleotide sequence ID" value="NZ_CP006850.1"/>
</dbReference>
<evidence type="ECO:0000256" key="1">
    <source>
        <dbReference type="ARBA" id="ARBA00023015"/>
    </source>
</evidence>
<dbReference type="OrthoDB" id="7186128at2"/>
<sequence>MARRGDQLREHILWTAKDVFLEMGFERASMDVLAARAETSKRTLYAHFDNKDTLFLAVVGFVRELHLGRMGQPRDYGDDPIEAVTLYCLRFQQQLVWVQSVRTCRLVVAEAERLPRAASDYYDAVFATARRDLAAFAAAHWELAESAALGVSDEILTGAVYSRFVAVLFGVAEPTAERIDAAPSAADPDYERIRRIVATVLDSRG</sequence>
<evidence type="ECO:0000313" key="7">
    <source>
        <dbReference type="Proteomes" id="UP000019150"/>
    </source>
</evidence>
<accession>W5TDV1</accession>
<dbReference type="STRING" id="1415166.NONO_c25490"/>
<feature type="DNA-binding region" description="H-T-H motif" evidence="4">
    <location>
        <begin position="29"/>
        <end position="48"/>
    </location>
</feature>
<evidence type="ECO:0000256" key="4">
    <source>
        <dbReference type="PROSITE-ProRule" id="PRU00335"/>
    </source>
</evidence>
<dbReference type="Gene3D" id="1.10.357.10">
    <property type="entry name" value="Tetracycline Repressor, domain 2"/>
    <property type="match status" value="1"/>
</dbReference>
<dbReference type="EMBL" id="CP006850">
    <property type="protein sequence ID" value="AHH17344.1"/>
    <property type="molecule type" value="Genomic_DNA"/>
</dbReference>
<keyword evidence="2 4" id="KW-0238">DNA-binding</keyword>
<protein>
    <submittedName>
        <fullName evidence="6">Transcriptional regulator, TetR family</fullName>
    </submittedName>
</protein>
<dbReference type="PANTHER" id="PTHR47506">
    <property type="entry name" value="TRANSCRIPTIONAL REGULATORY PROTEIN"/>
    <property type="match status" value="1"/>
</dbReference>
<dbReference type="eggNOG" id="COG1309">
    <property type="taxonomic scope" value="Bacteria"/>
</dbReference>
<dbReference type="PANTHER" id="PTHR47506:SF1">
    <property type="entry name" value="HTH-TYPE TRANSCRIPTIONAL REGULATOR YJDC"/>
    <property type="match status" value="1"/>
</dbReference>
<dbReference type="Pfam" id="PF00440">
    <property type="entry name" value="TetR_N"/>
    <property type="match status" value="1"/>
</dbReference>
<gene>
    <name evidence="6" type="ORF">NONO_c25490</name>
</gene>
<evidence type="ECO:0000256" key="2">
    <source>
        <dbReference type="ARBA" id="ARBA00023125"/>
    </source>
</evidence>